<dbReference type="Gene3D" id="3.30.560.10">
    <property type="entry name" value="Glucose Oxidase, domain 3"/>
    <property type="match status" value="1"/>
</dbReference>
<name>A0A226DI39_FOLCA</name>
<evidence type="ECO:0000256" key="2">
    <source>
        <dbReference type="ARBA" id="ARBA00010790"/>
    </source>
</evidence>
<reference evidence="7 8" key="1">
    <citation type="submission" date="2015-12" db="EMBL/GenBank/DDBJ databases">
        <title>The genome of Folsomia candida.</title>
        <authorList>
            <person name="Faddeeva A."/>
            <person name="Derks M.F."/>
            <person name="Anvar Y."/>
            <person name="Smit S."/>
            <person name="Van Straalen N."/>
            <person name="Roelofs D."/>
        </authorList>
    </citation>
    <scope>NUCLEOTIDE SEQUENCE [LARGE SCALE GENOMIC DNA]</scope>
    <source>
        <strain evidence="7 8">VU population</strain>
        <tissue evidence="7">Whole body</tissue>
    </source>
</reference>
<accession>A0A226DI39</accession>
<dbReference type="PANTHER" id="PTHR11552:SF147">
    <property type="entry name" value="CHOLINE DEHYDROGENASE, MITOCHONDRIAL"/>
    <property type="match status" value="1"/>
</dbReference>
<feature type="region of interest" description="Disordered" evidence="5">
    <location>
        <begin position="1157"/>
        <end position="1194"/>
    </location>
</feature>
<dbReference type="Pfam" id="PF00732">
    <property type="entry name" value="GMC_oxred_N"/>
    <property type="match status" value="1"/>
</dbReference>
<evidence type="ECO:0000256" key="3">
    <source>
        <dbReference type="ARBA" id="ARBA00022630"/>
    </source>
</evidence>
<dbReference type="InterPro" id="IPR036188">
    <property type="entry name" value="FAD/NAD-bd_sf"/>
</dbReference>
<dbReference type="AlphaFoldDB" id="A0A226DI39"/>
<dbReference type="GO" id="GO:0016614">
    <property type="term" value="F:oxidoreductase activity, acting on CH-OH group of donors"/>
    <property type="evidence" value="ECO:0007669"/>
    <property type="project" value="InterPro"/>
</dbReference>
<dbReference type="Gene3D" id="3.50.50.60">
    <property type="entry name" value="FAD/NAD(P)-binding domain"/>
    <property type="match status" value="1"/>
</dbReference>
<dbReference type="Pfam" id="PF05199">
    <property type="entry name" value="GMC_oxred_C"/>
    <property type="match status" value="1"/>
</dbReference>
<dbReference type="EMBL" id="LNIX01000018">
    <property type="protein sequence ID" value="OXA45212.1"/>
    <property type="molecule type" value="Genomic_DNA"/>
</dbReference>
<feature type="compositionally biased region" description="Polar residues" evidence="5">
    <location>
        <begin position="1157"/>
        <end position="1171"/>
    </location>
</feature>
<dbReference type="InterPro" id="IPR007867">
    <property type="entry name" value="GMC_OxRtase_C"/>
</dbReference>
<comment type="caution">
    <text evidence="7">The sequence shown here is derived from an EMBL/GenBank/DDBJ whole genome shotgun (WGS) entry which is preliminary data.</text>
</comment>
<evidence type="ECO:0000313" key="8">
    <source>
        <dbReference type="Proteomes" id="UP000198287"/>
    </source>
</evidence>
<dbReference type="OrthoDB" id="6784356at2759"/>
<evidence type="ECO:0000313" key="7">
    <source>
        <dbReference type="EMBL" id="OXA45212.1"/>
    </source>
</evidence>
<dbReference type="Proteomes" id="UP000198287">
    <property type="component" value="Unassembled WGS sequence"/>
</dbReference>
<feature type="domain" description="Glucose-methanol-choline oxidoreductase N-terminal" evidence="6">
    <location>
        <begin position="613"/>
        <end position="627"/>
    </location>
</feature>
<dbReference type="SUPFAM" id="SSF51905">
    <property type="entry name" value="FAD/NAD(P)-binding domain"/>
    <property type="match status" value="1"/>
</dbReference>
<feature type="compositionally biased region" description="Polar residues" evidence="5">
    <location>
        <begin position="281"/>
        <end position="290"/>
    </location>
</feature>
<evidence type="ECO:0000256" key="1">
    <source>
        <dbReference type="ARBA" id="ARBA00001974"/>
    </source>
</evidence>
<feature type="region of interest" description="Disordered" evidence="5">
    <location>
        <begin position="231"/>
        <end position="317"/>
    </location>
</feature>
<evidence type="ECO:0000259" key="6">
    <source>
        <dbReference type="PROSITE" id="PS00624"/>
    </source>
</evidence>
<dbReference type="InterPro" id="IPR000172">
    <property type="entry name" value="GMC_OxRdtase_N"/>
</dbReference>
<feature type="compositionally biased region" description="Basic residues" evidence="5">
    <location>
        <begin position="245"/>
        <end position="259"/>
    </location>
</feature>
<comment type="similarity">
    <text evidence="2">Belongs to the GMC oxidoreductase family.</text>
</comment>
<feature type="compositionally biased region" description="Polar residues" evidence="5">
    <location>
        <begin position="1179"/>
        <end position="1194"/>
    </location>
</feature>
<dbReference type="PANTHER" id="PTHR11552">
    <property type="entry name" value="GLUCOSE-METHANOL-CHOLINE GMC OXIDOREDUCTASE"/>
    <property type="match status" value="1"/>
</dbReference>
<evidence type="ECO:0000256" key="4">
    <source>
        <dbReference type="ARBA" id="ARBA00022827"/>
    </source>
</evidence>
<feature type="region of interest" description="Disordered" evidence="5">
    <location>
        <begin position="921"/>
        <end position="941"/>
    </location>
</feature>
<comment type="cofactor">
    <cofactor evidence="1">
        <name>FAD</name>
        <dbReference type="ChEBI" id="CHEBI:57692"/>
    </cofactor>
</comment>
<feature type="compositionally biased region" description="Polar residues" evidence="5">
    <location>
        <begin position="297"/>
        <end position="308"/>
    </location>
</feature>
<dbReference type="GO" id="GO:0050660">
    <property type="term" value="F:flavin adenine dinucleotide binding"/>
    <property type="evidence" value="ECO:0007669"/>
    <property type="project" value="InterPro"/>
</dbReference>
<dbReference type="PROSITE" id="PS00624">
    <property type="entry name" value="GMC_OXRED_2"/>
    <property type="match status" value="1"/>
</dbReference>
<dbReference type="SUPFAM" id="SSF54373">
    <property type="entry name" value="FAD-linked reductases, C-terminal domain"/>
    <property type="match status" value="1"/>
</dbReference>
<keyword evidence="8" id="KW-1185">Reference proteome</keyword>
<gene>
    <name evidence="7" type="ORF">Fcan01_20260</name>
</gene>
<organism evidence="7 8">
    <name type="scientific">Folsomia candida</name>
    <name type="common">Springtail</name>
    <dbReference type="NCBI Taxonomy" id="158441"/>
    <lineage>
        <taxon>Eukaryota</taxon>
        <taxon>Metazoa</taxon>
        <taxon>Ecdysozoa</taxon>
        <taxon>Arthropoda</taxon>
        <taxon>Hexapoda</taxon>
        <taxon>Collembola</taxon>
        <taxon>Entomobryomorpha</taxon>
        <taxon>Isotomoidea</taxon>
        <taxon>Isotomidae</taxon>
        <taxon>Proisotominae</taxon>
        <taxon>Folsomia</taxon>
    </lineage>
</organism>
<keyword evidence="4" id="KW-0274">FAD</keyword>
<evidence type="ECO:0000256" key="5">
    <source>
        <dbReference type="SAM" id="MobiDB-lite"/>
    </source>
</evidence>
<proteinExistence type="inferred from homology"/>
<keyword evidence="3" id="KW-0285">Flavoprotein</keyword>
<dbReference type="InterPro" id="IPR012132">
    <property type="entry name" value="GMC_OxRdtase"/>
</dbReference>
<protein>
    <submittedName>
        <fullName evidence="7">L-sorbose 1-dehydrogenase</fullName>
    </submittedName>
</protein>
<sequence length="1194" mass="132908">MDNLTRSVTHLFKLMEIHTPNIVISNLVDLISAITTLLSIINHAKDMTHPNPLPLISTHTYDFIIVLLLEAGGDPTALHSIPAMATYNLHHRETDWMIPSKSTNTSCLACINHVNYPTRQDYRAEEYSRVARVVNARDSGSMAKITLPPKDKFAVVEFIKDDNSVSIVSTNWFIDTSIVHWPSSPNVTSMVKKHKAREENWGRHSCKILKVKDTFEDAIIVLRLAEKSNQSTFETTVDDEESHLPRRRKRNKPKKKKKSSTSSSSPCKDSVDGSDIEVPTKSFTLPPTSKSKPDVLNYSSDSEHNQPPSVCAVGPNNSPITSGPKLVLVDPVALTSKPDESDSSRSVSNLPGYIGTAVGRNITQFEKIVLERLTKLEQLVTELLRRSGGINISIPSKIKLHKLPVETVDEFQSLNAWIKAVPENRDCLVTELSLMGANRLSGVVSKILGKVFANNLAKITTITGAGKDIEVALKDAPIYQVIRESMRLTKGYSSSTDHEIGNSVAVWLKGADDRDGGREVRRKNAHVKSNKKKTTKGGTFYPIDVTIKDGKRWSTYKAFIQPVLGRNNLKVVRYAHVKRVNFDSSNRAVGVTYYRNGQTVTVKASKEVILSAGSIGSPQLLMLSGIGPADHLTSLEIPVRSNLPVGDNLQDHVISLAGPFILNDTVSFIADRDLSVGGAGLYFVNHTGPFSFDFVTGIGLFSTTDPPQPEWPNLYAVQAPFGIHKSFGHDYEFLFGFKKGTMAKYLEGFIGRDANFVGFNLGRPKSRGTVRLRSTDPFDKPIVDMNYYDDPDDIKEMIKGMKVLINLYEQTDTFRKYNATLIPNHFPGCENYTLRTDEYFECYIRHFTDKGVEIVPSTWISKDRTRCKFPNPIPKGFSSFQSDPHALPEKDWTTYGIIYVATYDSYDKATKKLKKYIKNKPIESSDNDKPRKRRPKTFAEEPEVNSLVAPGTNLYSEVNDTVAGNPTTEEVSSDTPQVQLIQLELDPRIDSLLIEFRKFQEESLRNQHILLERVANLEKLVIKLSCAAGSNSQSISKISWPAKTLEELENIETLLANETYYNQEVALLSRKGGQSVSKDVYDILKSMITNDLRTKIRYTAKSNKIPFANRLAANLLRDSVKAGNPGPSVKDSIINHHIGCWFRMKVISTENVDITTNAETSGGEMASTSTEADTDRFSPVSNTADNTIAGSNSQ</sequence>